<accession>A0A7X6D2H4</accession>
<reference evidence="2 3" key="1">
    <citation type="submission" date="2020-03" db="EMBL/GenBank/DDBJ databases">
        <title>Draft genome of Streptomyces sp. ventii, isolated from the Axial Seamount in the Pacific Ocean, and resequencing of the two type strains Streptomyces lonarensis strain NCL 716 and Streptomyces bohaiensis strain 11A07.</title>
        <authorList>
            <person name="Loughran R.M."/>
            <person name="Pfannmuller K.M."/>
            <person name="Wasson B.J."/>
            <person name="Deadmond M.C."/>
            <person name="Paddock B.E."/>
            <person name="Koyack M.J."/>
            <person name="Gallegos D.A."/>
            <person name="Mitchell E.A."/>
            <person name="Ushijima B."/>
            <person name="Saw J.H."/>
            <person name="Mcphail K.L."/>
            <person name="Videau P."/>
        </authorList>
    </citation>
    <scope>NUCLEOTIDE SEQUENCE [LARGE SCALE GENOMIC DNA]</scope>
    <source>
        <strain evidence="2 3">NCL716</strain>
    </source>
</reference>
<evidence type="ECO:0000256" key="1">
    <source>
        <dbReference type="SAM" id="MobiDB-lite"/>
    </source>
</evidence>
<gene>
    <name evidence="2" type="ORF">HCN56_15735</name>
</gene>
<dbReference type="AlphaFoldDB" id="A0A7X6D2H4"/>
<proteinExistence type="predicted"/>
<sequence length="76" mass="7697">MPRPDTDPVPGTEPEREPPPPAEVSLAMAPPRPTPGTEPRQSGSLVGRTLLLLAPAVLAAAALRPRGGGAGRSSQA</sequence>
<organism evidence="2 3">
    <name type="scientific">Streptomyces lonarensis</name>
    <dbReference type="NCBI Taxonomy" id="700599"/>
    <lineage>
        <taxon>Bacteria</taxon>
        <taxon>Bacillati</taxon>
        <taxon>Actinomycetota</taxon>
        <taxon>Actinomycetes</taxon>
        <taxon>Kitasatosporales</taxon>
        <taxon>Streptomycetaceae</taxon>
        <taxon>Streptomyces</taxon>
    </lineage>
</organism>
<evidence type="ECO:0000313" key="2">
    <source>
        <dbReference type="EMBL" id="NJQ06992.1"/>
    </source>
</evidence>
<evidence type="ECO:0000313" key="3">
    <source>
        <dbReference type="Proteomes" id="UP000578686"/>
    </source>
</evidence>
<dbReference type="Proteomes" id="UP000578686">
    <property type="component" value="Unassembled WGS sequence"/>
</dbReference>
<dbReference type="RefSeq" id="WP_167971620.1">
    <property type="nucleotide sequence ID" value="NZ_JAAVJD010000122.1"/>
</dbReference>
<feature type="region of interest" description="Disordered" evidence="1">
    <location>
        <begin position="1"/>
        <end position="46"/>
    </location>
</feature>
<keyword evidence="3" id="KW-1185">Reference proteome</keyword>
<name>A0A7X6D2H4_9ACTN</name>
<dbReference type="EMBL" id="JAAVJD010000122">
    <property type="protein sequence ID" value="NJQ06992.1"/>
    <property type="molecule type" value="Genomic_DNA"/>
</dbReference>
<comment type="caution">
    <text evidence="2">The sequence shown here is derived from an EMBL/GenBank/DDBJ whole genome shotgun (WGS) entry which is preliminary data.</text>
</comment>
<protein>
    <submittedName>
        <fullName evidence="2">Uncharacterized protein</fullName>
    </submittedName>
</protein>